<organism evidence="1 2">
    <name type="scientific">Paraburkholderia piptadeniae</name>
    <dbReference type="NCBI Taxonomy" id="1701573"/>
    <lineage>
        <taxon>Bacteria</taxon>
        <taxon>Pseudomonadati</taxon>
        <taxon>Pseudomonadota</taxon>
        <taxon>Betaproteobacteria</taxon>
        <taxon>Burkholderiales</taxon>
        <taxon>Burkholderiaceae</taxon>
        <taxon>Paraburkholderia</taxon>
    </lineage>
</organism>
<dbReference type="Proteomes" id="UP000195569">
    <property type="component" value="Unassembled WGS sequence"/>
</dbReference>
<evidence type="ECO:0000313" key="2">
    <source>
        <dbReference type="Proteomes" id="UP000195569"/>
    </source>
</evidence>
<gene>
    <name evidence="1" type="ORF">BN2476_750101</name>
</gene>
<name>A0A1N7SRY8_9BURK</name>
<keyword evidence="2" id="KW-1185">Reference proteome</keyword>
<protein>
    <submittedName>
        <fullName evidence="1">Uncharacterized protein</fullName>
    </submittedName>
</protein>
<dbReference type="EMBL" id="CYGY02000075">
    <property type="protein sequence ID" value="SIT50158.1"/>
    <property type="molecule type" value="Genomic_DNA"/>
</dbReference>
<proteinExistence type="predicted"/>
<reference evidence="1" key="1">
    <citation type="submission" date="2016-12" db="EMBL/GenBank/DDBJ databases">
        <authorList>
            <person name="Moulin L."/>
        </authorList>
    </citation>
    <scope>NUCLEOTIDE SEQUENCE [LARGE SCALE GENOMIC DNA]</scope>
    <source>
        <strain evidence="1">STM 7183</strain>
    </source>
</reference>
<accession>A0A1N7SRY8</accession>
<evidence type="ECO:0000313" key="1">
    <source>
        <dbReference type="EMBL" id="SIT50158.1"/>
    </source>
</evidence>
<dbReference type="AlphaFoldDB" id="A0A1N7SRY8"/>
<sequence length="61" mass="6516">MFFHFSPISVGQFSDEALKYANCLQDGSAMRCKKQRLSAIRCSAPSKPSASAAEKTGSVSS</sequence>
<comment type="caution">
    <text evidence="1">The sequence shown here is derived from an EMBL/GenBank/DDBJ whole genome shotgun (WGS) entry which is preliminary data.</text>
</comment>